<proteinExistence type="predicted"/>
<gene>
    <name evidence="3" type="ORF">L248_2110</name>
</gene>
<feature type="region of interest" description="Disordered" evidence="1">
    <location>
        <begin position="46"/>
        <end position="107"/>
    </location>
</feature>
<evidence type="ECO:0000256" key="2">
    <source>
        <dbReference type="SAM" id="Phobius"/>
    </source>
</evidence>
<evidence type="ECO:0000256" key="1">
    <source>
        <dbReference type="SAM" id="MobiDB-lite"/>
    </source>
</evidence>
<name>U4TQQ4_9LACO</name>
<dbReference type="HOGENOM" id="CLU_1188768_0_0_9"/>
<sequence>MGMFALLGGFGWLIFSFFKRQKKRWPLLTMVGAIVLFSIGGSLLPPDDSSKSAETASSKKVASSSKSKSSKKSAKSSSSVKAKQVASKSSSSASSSSSSGKESNLKKANDDIAKTLKEQQGWANGTLDKNGNPTQNGTPNPAFDFANTISSIQWGSDNQIKVQVNPSFLALTDDAKSQAATKTQNMAMASASQFVKVTDEQFVGGIGSYFYYGSRAIGHTKITDQHQYTWYQR</sequence>
<accession>U4TQQ4</accession>
<keyword evidence="4" id="KW-1185">Reference proteome</keyword>
<feature type="compositionally biased region" description="Low complexity" evidence="1">
    <location>
        <begin position="75"/>
        <end position="102"/>
    </location>
</feature>
<feature type="compositionally biased region" description="Low complexity" evidence="1">
    <location>
        <begin position="52"/>
        <end position="67"/>
    </location>
</feature>
<organism evidence="3 4">
    <name type="scientific">Schleiferilactobacillus shenzhenensis LY-73</name>
    <dbReference type="NCBI Taxonomy" id="1231336"/>
    <lineage>
        <taxon>Bacteria</taxon>
        <taxon>Bacillati</taxon>
        <taxon>Bacillota</taxon>
        <taxon>Bacilli</taxon>
        <taxon>Lactobacillales</taxon>
        <taxon>Lactobacillaceae</taxon>
        <taxon>Schleiferilactobacillus</taxon>
    </lineage>
</organism>
<evidence type="ECO:0000313" key="3">
    <source>
        <dbReference type="EMBL" id="ERL63817.1"/>
    </source>
</evidence>
<keyword evidence="2" id="KW-1133">Transmembrane helix</keyword>
<dbReference type="eggNOG" id="ENOG5031JH3">
    <property type="taxonomic scope" value="Bacteria"/>
</dbReference>
<protein>
    <submittedName>
        <fullName evidence="3">Uncharacterized protein</fullName>
    </submittedName>
</protein>
<dbReference type="EMBL" id="KI271612">
    <property type="protein sequence ID" value="ERL63817.1"/>
    <property type="molecule type" value="Genomic_DNA"/>
</dbReference>
<dbReference type="AlphaFoldDB" id="U4TQQ4"/>
<keyword evidence="2" id="KW-0472">Membrane</keyword>
<reference evidence="4" key="1">
    <citation type="journal article" date="2013" name="Genome Announc.">
        <title>Whole-Genome Sequencing of Lactobacillus shenzhenensis Strain LY-73T.</title>
        <authorList>
            <person name="Lin Z."/>
            <person name="Liu Z."/>
            <person name="Yang R."/>
            <person name="Zou Y."/>
            <person name="Wan D."/>
            <person name="Chen J."/>
            <person name="Guo M."/>
            <person name="Zhao J."/>
            <person name="Fang C."/>
            <person name="Yang R."/>
            <person name="Liu F."/>
        </authorList>
    </citation>
    <scope>NUCLEOTIDE SEQUENCE [LARGE SCALE GENOMIC DNA]</scope>
    <source>
        <strain evidence="4">LY-73</strain>
    </source>
</reference>
<feature type="transmembrane region" description="Helical" evidence="2">
    <location>
        <begin position="25"/>
        <end position="44"/>
    </location>
</feature>
<dbReference type="Proteomes" id="UP000030647">
    <property type="component" value="Unassembled WGS sequence"/>
</dbReference>
<evidence type="ECO:0000313" key="4">
    <source>
        <dbReference type="Proteomes" id="UP000030647"/>
    </source>
</evidence>
<keyword evidence="2" id="KW-0812">Transmembrane</keyword>